<keyword evidence="1" id="KW-0472">Membrane</keyword>
<gene>
    <name evidence="2" type="ORF">BK671_20425</name>
</gene>
<feature type="transmembrane region" description="Helical" evidence="1">
    <location>
        <begin position="218"/>
        <end position="237"/>
    </location>
</feature>
<name>A0A423L6N9_PSEFL</name>
<reference evidence="2 3" key="1">
    <citation type="submission" date="2016-10" db="EMBL/GenBank/DDBJ databases">
        <title>Comparative genome analysis of multiple Pseudomonas spp. focuses on biocontrol and plant growth promoting traits.</title>
        <authorList>
            <person name="Tao X.-Y."/>
            <person name="Taylor C.G."/>
        </authorList>
    </citation>
    <scope>NUCLEOTIDE SEQUENCE [LARGE SCALE GENOMIC DNA]</scope>
    <source>
        <strain evidence="2 3">24D3</strain>
    </source>
</reference>
<keyword evidence="1" id="KW-0812">Transmembrane</keyword>
<organism evidence="2 3">
    <name type="scientific">Pseudomonas fluorescens</name>
    <dbReference type="NCBI Taxonomy" id="294"/>
    <lineage>
        <taxon>Bacteria</taxon>
        <taxon>Pseudomonadati</taxon>
        <taxon>Pseudomonadota</taxon>
        <taxon>Gammaproteobacteria</taxon>
        <taxon>Pseudomonadales</taxon>
        <taxon>Pseudomonadaceae</taxon>
        <taxon>Pseudomonas</taxon>
    </lineage>
</organism>
<protein>
    <submittedName>
        <fullName evidence="2">Uncharacterized protein</fullName>
    </submittedName>
</protein>
<evidence type="ECO:0000313" key="3">
    <source>
        <dbReference type="Proteomes" id="UP000285757"/>
    </source>
</evidence>
<evidence type="ECO:0000256" key="1">
    <source>
        <dbReference type="SAM" id="Phobius"/>
    </source>
</evidence>
<evidence type="ECO:0000313" key="2">
    <source>
        <dbReference type="EMBL" id="RON63852.1"/>
    </source>
</evidence>
<sequence>MSWEKVGKSLVALIGCIGSIVAIHAALKDDTKLEAYLTYDYQSYPRQFSERVNKASDKLGYGYLYDGVKSVANGALSHEQIDKIVSLSQAPYLYMFDGPFEKGPNVYPAGLYIYLQNTGEKVVKDVHIKLPAKGLVRIRDDSSNDTVMDEPTSRVVIPSLVQNGVYRVWVYFDGDLKALKKEGVHIGYSDGVAKIEVFEEFSGFEAGVAKYSRELTTLLVMLAMLLILAVVVLFMVISDDRRQANSTAG</sequence>
<accession>A0A423L6N9</accession>
<dbReference type="Proteomes" id="UP000285757">
    <property type="component" value="Unassembled WGS sequence"/>
</dbReference>
<dbReference type="AlphaFoldDB" id="A0A423L6N9"/>
<keyword evidence="1" id="KW-1133">Transmembrane helix</keyword>
<proteinExistence type="predicted"/>
<comment type="caution">
    <text evidence="2">The sequence shown here is derived from an EMBL/GenBank/DDBJ whole genome shotgun (WGS) entry which is preliminary data.</text>
</comment>
<dbReference type="EMBL" id="MOBU01000017">
    <property type="protein sequence ID" value="RON63852.1"/>
    <property type="molecule type" value="Genomic_DNA"/>
</dbReference>